<gene>
    <name evidence="2" type="ORF">NCTC12998_06245</name>
    <name evidence="1" type="ORF">SAMEA2273876_04919</name>
</gene>
<evidence type="ECO:0000313" key="1">
    <source>
        <dbReference type="EMBL" id="SAQ09737.1"/>
    </source>
</evidence>
<dbReference type="EMBL" id="CAADJE010000030">
    <property type="protein sequence ID" value="VFS86646.1"/>
    <property type="molecule type" value="Genomic_DNA"/>
</dbReference>
<accession>A0A2X2EQT3</accession>
<dbReference type="Proteomes" id="UP000078124">
    <property type="component" value="Unassembled WGS sequence"/>
</dbReference>
<evidence type="ECO:0000313" key="4">
    <source>
        <dbReference type="Proteomes" id="UP000345637"/>
    </source>
</evidence>
<organism evidence="2 4">
    <name type="scientific">Raoultella planticola</name>
    <name type="common">Klebsiella planticola</name>
    <dbReference type="NCBI Taxonomy" id="575"/>
    <lineage>
        <taxon>Bacteria</taxon>
        <taxon>Pseudomonadati</taxon>
        <taxon>Pseudomonadota</taxon>
        <taxon>Gammaproteobacteria</taxon>
        <taxon>Enterobacterales</taxon>
        <taxon>Enterobacteriaceae</taxon>
        <taxon>Klebsiella/Raoultella group</taxon>
        <taxon>Raoultella</taxon>
    </lineage>
</organism>
<dbReference type="EMBL" id="FLAC01000027">
    <property type="protein sequence ID" value="SAQ09737.1"/>
    <property type="molecule type" value="Genomic_DNA"/>
</dbReference>
<name>A0A2X2EQT3_RAOPL</name>
<sequence>MLLRLVFATAVLCLLSQPAVQYAINLSIHSRFDFWLLF</sequence>
<proteinExistence type="predicted"/>
<evidence type="ECO:0000313" key="2">
    <source>
        <dbReference type="EMBL" id="VFS86646.1"/>
    </source>
</evidence>
<evidence type="ECO:0000313" key="3">
    <source>
        <dbReference type="Proteomes" id="UP000078124"/>
    </source>
</evidence>
<reference evidence="2 4" key="1">
    <citation type="submission" date="2019-03" db="EMBL/GenBank/DDBJ databases">
        <authorList>
            <consortium name="Pathogen Informatics"/>
        </authorList>
    </citation>
    <scope>NUCLEOTIDE SEQUENCE [LARGE SCALE GENOMIC DNA]</scope>
    <source>
        <strain evidence="1 3">2880STDY5682802</strain>
        <strain evidence="2 4">NCTC12998</strain>
    </source>
</reference>
<dbReference type="AlphaFoldDB" id="A0A2X2EQT3"/>
<protein>
    <submittedName>
        <fullName evidence="2">Uncharacterized protein</fullName>
    </submittedName>
</protein>
<dbReference type="Proteomes" id="UP000345637">
    <property type="component" value="Unassembled WGS sequence"/>
</dbReference>